<accession>A0A851GNW1</accession>
<dbReference type="RefSeq" id="WP_178932362.1">
    <property type="nucleotide sequence ID" value="NZ_JACBAZ010000003.1"/>
</dbReference>
<dbReference type="AlphaFoldDB" id="A0A851GNW1"/>
<protein>
    <recommendedName>
        <fullName evidence="3">Roadblock/LAMTOR2 domain-containing protein</fullName>
    </recommendedName>
</protein>
<dbReference type="EMBL" id="JACBAZ010000003">
    <property type="protein sequence ID" value="NWK55824.1"/>
    <property type="molecule type" value="Genomic_DNA"/>
</dbReference>
<evidence type="ECO:0000313" key="1">
    <source>
        <dbReference type="EMBL" id="NWK55824.1"/>
    </source>
</evidence>
<comment type="caution">
    <text evidence="1">The sequence shown here is derived from an EMBL/GenBank/DDBJ whole genome shotgun (WGS) entry which is preliminary data.</text>
</comment>
<sequence>MGQVRDTAQKLYESNSLLGFAITSLEGEMVHNESFFSDEAAGQVIATMVGCVEQLAASGRTVKRLSVEMDDVIVIYTHITDRDRHGMFILSRSCPLDAAADAIAELAA</sequence>
<evidence type="ECO:0008006" key="3">
    <source>
        <dbReference type="Google" id="ProtNLM"/>
    </source>
</evidence>
<keyword evidence="2" id="KW-1185">Reference proteome</keyword>
<gene>
    <name evidence="1" type="ORF">HW115_09395</name>
</gene>
<organism evidence="1 2">
    <name type="scientific">Oceaniferula marina</name>
    <dbReference type="NCBI Taxonomy" id="2748318"/>
    <lineage>
        <taxon>Bacteria</taxon>
        <taxon>Pseudomonadati</taxon>
        <taxon>Verrucomicrobiota</taxon>
        <taxon>Verrucomicrobiia</taxon>
        <taxon>Verrucomicrobiales</taxon>
        <taxon>Verrucomicrobiaceae</taxon>
        <taxon>Oceaniferula</taxon>
    </lineage>
</organism>
<evidence type="ECO:0000313" key="2">
    <source>
        <dbReference type="Proteomes" id="UP000557872"/>
    </source>
</evidence>
<dbReference type="Proteomes" id="UP000557872">
    <property type="component" value="Unassembled WGS sequence"/>
</dbReference>
<reference evidence="1 2" key="1">
    <citation type="submission" date="2020-07" db="EMBL/GenBank/DDBJ databases">
        <title>Roseicoccus Jingziensis gen. nov., sp. nov., isolated from coastal seawater.</title>
        <authorList>
            <person name="Feng X."/>
        </authorList>
    </citation>
    <scope>NUCLEOTIDE SEQUENCE [LARGE SCALE GENOMIC DNA]</scope>
    <source>
        <strain evidence="1 2">N1E253</strain>
    </source>
</reference>
<proteinExistence type="predicted"/>
<name>A0A851GNW1_9BACT</name>